<feature type="transmembrane region" description="Helical" evidence="1">
    <location>
        <begin position="20"/>
        <end position="39"/>
    </location>
</feature>
<dbReference type="RefSeq" id="WP_147631843.1">
    <property type="nucleotide sequence ID" value="NZ_JAJEQE010000012.1"/>
</dbReference>
<comment type="caution">
    <text evidence="2">The sequence shown here is derived from an EMBL/GenBank/DDBJ whole genome shotgun (WGS) entry which is preliminary data.</text>
</comment>
<gene>
    <name evidence="2" type="ORF">LKD42_05345</name>
</gene>
<name>A0ABS8EU13_9FIRM</name>
<evidence type="ECO:0000313" key="3">
    <source>
        <dbReference type="Proteomes" id="UP001299235"/>
    </source>
</evidence>
<feature type="transmembrane region" description="Helical" evidence="1">
    <location>
        <begin position="168"/>
        <end position="188"/>
    </location>
</feature>
<feature type="transmembrane region" description="Helical" evidence="1">
    <location>
        <begin position="200"/>
        <end position="226"/>
    </location>
</feature>
<dbReference type="Proteomes" id="UP001299235">
    <property type="component" value="Unassembled WGS sequence"/>
</dbReference>
<feature type="transmembrane region" description="Helical" evidence="1">
    <location>
        <begin position="77"/>
        <end position="102"/>
    </location>
</feature>
<sequence length="282" mass="30243">MNATLFLDAALDALLDSLRMLPFLFVAFLILEALEHYSSNRLTHFFQHKKGGPAIASLLGCIPQCGFSTLISSLYCGGIVTVGTLIAVYLSTSDEAILILLAHPDRAGVVGKLLLAKLIIAIPAGYLVDFIWNRWRHPQKHVEDLCDHCGCHDHHGIIRPALNHTLKLFAFILVFNAVLNLLLEGIGLESLSKALLGGTVFQPFLTALLGLIPNCAASILITQLFLEGAISFGSAVAGLCTGAGIGLVVLFKTSRNKKECFAITGILYLIAVIAGMILQLIG</sequence>
<protein>
    <submittedName>
        <fullName evidence="2">Arsenic efflux protein</fullName>
    </submittedName>
</protein>
<feature type="transmembrane region" description="Helical" evidence="1">
    <location>
        <begin position="51"/>
        <end position="71"/>
    </location>
</feature>
<feature type="transmembrane region" description="Helical" evidence="1">
    <location>
        <begin position="260"/>
        <end position="281"/>
    </location>
</feature>
<keyword evidence="1" id="KW-0472">Membrane</keyword>
<dbReference type="EMBL" id="JAJEQE010000012">
    <property type="protein sequence ID" value="MCC2148682.1"/>
    <property type="molecule type" value="Genomic_DNA"/>
</dbReference>
<accession>A0ABS8EU13</accession>
<keyword evidence="1" id="KW-1133">Transmembrane helix</keyword>
<evidence type="ECO:0000256" key="1">
    <source>
        <dbReference type="SAM" id="Phobius"/>
    </source>
</evidence>
<dbReference type="InterPro" id="IPR021552">
    <property type="entry name" value="ArsP_2"/>
</dbReference>
<feature type="transmembrane region" description="Helical" evidence="1">
    <location>
        <begin position="232"/>
        <end position="251"/>
    </location>
</feature>
<keyword evidence="1" id="KW-0812">Transmembrane</keyword>
<organism evidence="2 3">
    <name type="scientific">Hominisplanchenecus faecis</name>
    <dbReference type="NCBI Taxonomy" id="2885351"/>
    <lineage>
        <taxon>Bacteria</taxon>
        <taxon>Bacillati</taxon>
        <taxon>Bacillota</taxon>
        <taxon>Clostridia</taxon>
        <taxon>Lachnospirales</taxon>
        <taxon>Lachnospiraceae</taxon>
        <taxon>Hominisplanchenecus</taxon>
    </lineage>
</organism>
<reference evidence="2 3" key="1">
    <citation type="submission" date="2021-10" db="EMBL/GenBank/DDBJ databases">
        <title>Anaerobic single-cell dispensing facilitates the cultivation of human gut bacteria.</title>
        <authorList>
            <person name="Afrizal A."/>
        </authorList>
    </citation>
    <scope>NUCLEOTIDE SEQUENCE [LARGE SCALE GENOMIC DNA]</scope>
    <source>
        <strain evidence="2 3">CLA-AA-H246</strain>
    </source>
</reference>
<dbReference type="NCBIfam" id="NF037962">
    <property type="entry name" value="arsenic_eff"/>
    <property type="match status" value="1"/>
</dbReference>
<keyword evidence="3" id="KW-1185">Reference proteome</keyword>
<feature type="transmembrane region" description="Helical" evidence="1">
    <location>
        <begin position="114"/>
        <end position="132"/>
    </location>
</feature>
<proteinExistence type="predicted"/>
<dbReference type="Pfam" id="PF11449">
    <property type="entry name" value="ArsP_2"/>
    <property type="match status" value="1"/>
</dbReference>
<evidence type="ECO:0000313" key="2">
    <source>
        <dbReference type="EMBL" id="MCC2148682.1"/>
    </source>
</evidence>